<evidence type="ECO:0000313" key="5">
    <source>
        <dbReference type="Proteomes" id="UP000695562"/>
    </source>
</evidence>
<sequence length="793" mass="87386">MLNKLLSVLICLLFISTIQSASIVDIIAPPEDNYGSVNGCGQKMYQIIVNSAVPVNIDSVNGVAYSSKSLVNGTITIFDVAINFPNLGLNDPSITLIDDAGNTQIFPSAITYYCMTVPTYTLATNGGWSAVVGNGFHVWYKFISLNGLSKPTNYDALTCSVQAPFMCQIMQYPTILTSYYFLISMYMTNENVAYSLPINIEIANSYGTNKLIFPFNEIPAGPSTISNIQIYPANNTVVTTDIMSDAHFFFDAPNLNVLPSIGGGFYYKVNINIPMLGNPTNASYFAFQPAPYSPNPIPFSLEALTKTGVTKLTPDHFIKFENPYAPYIENVDPTSTSSDITELPGSKVFSLKSKSTRYNAFITGAGNYSNFAIKVGYPYGITNGNLKDFYHACSILADSYSSGTFSINCGGYYFDGLQNPLATVDDANPSLSNVEIFGLDAEKVLIRVYANDDISGVQTITYMGGTAIETMTNRDIVKGTKMNGVYEYISTYYSYSQKSPIFTAYDVKSNKLKFESNRAIINTVTKQRVPRFPIYDLIESSNLQSFNFTFFQFKYNDVDLSTNGVNNTLYFNITNAHPSMIPRLYVIPSLMDAFEPSVSAANSFIEGMWNATSKLYQVDFYLPPRVFTGKVIYSIAMSPNVWDSNMLESVFGAQSQLRVSSSNGDLMPPVVSAYAAYPSTAVNVVADTQIGWTITIQDLVNGLKSAAFNITSDYDLEPFTIKVTPANAVSGDKYTGVYNIRIPVSVNCRSQSFRISSIVMTDTSDHSSFYPSARQMNSLYKFIHSDQHFVNVT</sequence>
<evidence type="ECO:0000259" key="3">
    <source>
        <dbReference type="Pfam" id="PF24893"/>
    </source>
</evidence>
<feature type="chain" id="PRO_5035155078" description="Carbohydrate binding domain-containing protein" evidence="1">
    <location>
        <begin position="21"/>
        <end position="793"/>
    </location>
</feature>
<name>A0A8J4PS89_9MYCE</name>
<comment type="caution">
    <text evidence="4">The sequence shown here is derived from an EMBL/GenBank/DDBJ whole genome shotgun (WGS) entry which is preliminary data.</text>
</comment>
<dbReference type="InterPro" id="IPR055463">
    <property type="entry name" value="DUF7035"/>
</dbReference>
<organism evidence="4 5">
    <name type="scientific">Polysphondylium violaceum</name>
    <dbReference type="NCBI Taxonomy" id="133409"/>
    <lineage>
        <taxon>Eukaryota</taxon>
        <taxon>Amoebozoa</taxon>
        <taxon>Evosea</taxon>
        <taxon>Eumycetozoa</taxon>
        <taxon>Dictyostelia</taxon>
        <taxon>Dictyosteliales</taxon>
        <taxon>Dictyosteliaceae</taxon>
        <taxon>Polysphondylium</taxon>
    </lineage>
</organism>
<proteinExistence type="predicted"/>
<evidence type="ECO:0000313" key="4">
    <source>
        <dbReference type="EMBL" id="KAF2072472.1"/>
    </source>
</evidence>
<evidence type="ECO:0008006" key="6">
    <source>
        <dbReference type="Google" id="ProtNLM"/>
    </source>
</evidence>
<dbReference type="OrthoDB" id="21537at2759"/>
<evidence type="ECO:0000259" key="2">
    <source>
        <dbReference type="Pfam" id="PF23034"/>
    </source>
</evidence>
<dbReference type="PANTHER" id="PTHR31378">
    <property type="entry name" value="EGF-LIKE DOMAIN-CONTAINING PROTEIN-RELATED-RELATED"/>
    <property type="match status" value="1"/>
</dbReference>
<feature type="non-terminal residue" evidence="4">
    <location>
        <position position="1"/>
    </location>
</feature>
<dbReference type="Pfam" id="PF23034">
    <property type="entry name" value="DUF7035"/>
    <property type="match status" value="1"/>
</dbReference>
<dbReference type="InterPro" id="IPR056645">
    <property type="entry name" value="DUF7743"/>
</dbReference>
<keyword evidence="5" id="KW-1185">Reference proteome</keyword>
<accession>A0A8J4PS89</accession>
<keyword evidence="1" id="KW-0732">Signal</keyword>
<dbReference type="PANTHER" id="PTHR31378:SF5">
    <property type="entry name" value="EGF-LIKE DOMAIN-CONTAINING PROTEIN"/>
    <property type="match status" value="1"/>
</dbReference>
<dbReference type="Pfam" id="PF24893">
    <property type="entry name" value="DUF7743"/>
    <property type="match status" value="1"/>
</dbReference>
<feature type="domain" description="DUF7743" evidence="3">
    <location>
        <begin position="423"/>
        <end position="544"/>
    </location>
</feature>
<evidence type="ECO:0000256" key="1">
    <source>
        <dbReference type="SAM" id="SignalP"/>
    </source>
</evidence>
<feature type="domain" description="DUF7035" evidence="2">
    <location>
        <begin position="664"/>
        <end position="788"/>
    </location>
</feature>
<reference evidence="4" key="1">
    <citation type="submission" date="2020-01" db="EMBL/GenBank/DDBJ databases">
        <title>Development of genomics and gene disruption for Polysphondylium violaceum indicates a role for the polyketide synthase stlB in stalk morphogenesis.</title>
        <authorList>
            <person name="Narita B."/>
            <person name="Kawabe Y."/>
            <person name="Kin K."/>
            <person name="Saito T."/>
            <person name="Gibbs R."/>
            <person name="Kuspa A."/>
            <person name="Muzny D."/>
            <person name="Queller D."/>
            <person name="Richards S."/>
            <person name="Strassman J."/>
            <person name="Sucgang R."/>
            <person name="Worley K."/>
            <person name="Schaap P."/>
        </authorList>
    </citation>
    <scope>NUCLEOTIDE SEQUENCE</scope>
    <source>
        <strain evidence="4">QSvi11</strain>
    </source>
</reference>
<feature type="signal peptide" evidence="1">
    <location>
        <begin position="1"/>
        <end position="20"/>
    </location>
</feature>
<protein>
    <recommendedName>
        <fullName evidence="6">Carbohydrate binding domain-containing protein</fullName>
    </recommendedName>
</protein>
<dbReference type="Proteomes" id="UP000695562">
    <property type="component" value="Unassembled WGS sequence"/>
</dbReference>
<gene>
    <name evidence="4" type="ORF">CYY_006204</name>
</gene>
<dbReference type="EMBL" id="AJWJ01000276">
    <property type="protein sequence ID" value="KAF2072472.1"/>
    <property type="molecule type" value="Genomic_DNA"/>
</dbReference>
<dbReference type="AlphaFoldDB" id="A0A8J4PS89"/>